<proteinExistence type="predicted"/>
<organism evidence="1 2">
    <name type="scientific">Castilleja foliolosa</name>
    <dbReference type="NCBI Taxonomy" id="1961234"/>
    <lineage>
        <taxon>Eukaryota</taxon>
        <taxon>Viridiplantae</taxon>
        <taxon>Streptophyta</taxon>
        <taxon>Embryophyta</taxon>
        <taxon>Tracheophyta</taxon>
        <taxon>Spermatophyta</taxon>
        <taxon>Magnoliopsida</taxon>
        <taxon>eudicotyledons</taxon>
        <taxon>Gunneridae</taxon>
        <taxon>Pentapetalae</taxon>
        <taxon>asterids</taxon>
        <taxon>lamiids</taxon>
        <taxon>Lamiales</taxon>
        <taxon>Orobanchaceae</taxon>
        <taxon>Pedicularideae</taxon>
        <taxon>Castillejinae</taxon>
        <taxon>Castilleja</taxon>
    </lineage>
</organism>
<dbReference type="EMBL" id="JAVIJP010000027">
    <property type="protein sequence ID" value="KAL3635473.1"/>
    <property type="molecule type" value="Genomic_DNA"/>
</dbReference>
<dbReference type="PANTHER" id="PTHR33103:SF27">
    <property type="entry name" value="OS04G0594700 PROTEIN"/>
    <property type="match status" value="1"/>
</dbReference>
<dbReference type="InterPro" id="IPR007750">
    <property type="entry name" value="DUF674"/>
</dbReference>
<dbReference type="Pfam" id="PF05056">
    <property type="entry name" value="DUF674"/>
    <property type="match status" value="1"/>
</dbReference>
<evidence type="ECO:0008006" key="3">
    <source>
        <dbReference type="Google" id="ProtNLM"/>
    </source>
</evidence>
<protein>
    <recommendedName>
        <fullName evidence="3">DUF674 family protein</fullName>
    </recommendedName>
</protein>
<accession>A0ABD3CZP2</accession>
<dbReference type="AlphaFoldDB" id="A0ABD3CZP2"/>
<evidence type="ECO:0000313" key="1">
    <source>
        <dbReference type="EMBL" id="KAL3635473.1"/>
    </source>
</evidence>
<gene>
    <name evidence="1" type="ORF">CASFOL_020020</name>
</gene>
<dbReference type="PANTHER" id="PTHR33103">
    <property type="entry name" value="OS01G0153900 PROTEIN"/>
    <property type="match status" value="1"/>
</dbReference>
<evidence type="ECO:0000313" key="2">
    <source>
        <dbReference type="Proteomes" id="UP001632038"/>
    </source>
</evidence>
<comment type="caution">
    <text evidence="1">The sequence shown here is derived from an EMBL/GenBank/DDBJ whole genome shotgun (WGS) entry which is preliminary data.</text>
</comment>
<sequence length="496" mass="55416">MSCSNANFSLKVVINKQKTKVLFAEANNDFTDVLLSFLTLPLGRIVRVLEKHYGDKAPVIGSITTLYKGLVNLDSAHFRTDGYKQKLINPRSSFSDECRKLKLDINDSQPVRYFACEDLGCTRSKAYSMSMYYDVGGCDCGKPLTREIHMTDVSEYNNVNDRGVFIVDGASFIISDELMILPNLAGSVIQILSKLGITDTDWGELVNVTFGFNEVMDLLKASLFSRTPLTDTILNNGHINFTWPSIPLNIVPKVDKSQVVDNIRPVPVIVIFSSKKIVLKVVVQKSTNKLLFAQAEENFIDFLFSLLTIPLGGAEFLMDGSTSFTNIDNLYRSVANLIDAKYFKSNAKIRLTKPKLAQGYRPIPRYRIFPLEEEKTRKVYFYEGERSKGDSMSFSSRSGGSFIEVLFLNSLKEQGSYVKGPGTYMVRDDLSVTPLCMTSYLSNLNALKIPFSDVTEMEVEIGLQEGLSILNASLVSKSALSDGLNHLLMKQPKIEK</sequence>
<reference evidence="2" key="1">
    <citation type="journal article" date="2024" name="IScience">
        <title>Strigolactones Initiate the Formation of Haustorium-like Structures in Castilleja.</title>
        <authorList>
            <person name="Buerger M."/>
            <person name="Peterson D."/>
            <person name="Chory J."/>
        </authorList>
    </citation>
    <scope>NUCLEOTIDE SEQUENCE [LARGE SCALE GENOMIC DNA]</scope>
</reference>
<dbReference type="Proteomes" id="UP001632038">
    <property type="component" value="Unassembled WGS sequence"/>
</dbReference>
<name>A0ABD3CZP2_9LAMI</name>
<keyword evidence="2" id="KW-1185">Reference proteome</keyword>